<dbReference type="FunFam" id="2.40.50.140:FF:000045">
    <property type="entry name" value="Phenylalanine--tRNA ligase beta subunit"/>
    <property type="match status" value="1"/>
</dbReference>
<gene>
    <name evidence="15" type="primary">pheT</name>
    <name evidence="20" type="ORF">B0I18_11639</name>
</gene>
<dbReference type="Pfam" id="PF03483">
    <property type="entry name" value="B3_4"/>
    <property type="match status" value="1"/>
</dbReference>
<evidence type="ECO:0000256" key="11">
    <source>
        <dbReference type="ARBA" id="ARBA00022884"/>
    </source>
</evidence>
<dbReference type="Pfam" id="PF03484">
    <property type="entry name" value="B5"/>
    <property type="match status" value="1"/>
</dbReference>
<evidence type="ECO:0000256" key="12">
    <source>
        <dbReference type="ARBA" id="ARBA00022917"/>
    </source>
</evidence>
<evidence type="ECO:0000256" key="8">
    <source>
        <dbReference type="ARBA" id="ARBA00022741"/>
    </source>
</evidence>
<accession>A0A2P8CSR9</accession>
<evidence type="ECO:0000256" key="1">
    <source>
        <dbReference type="ARBA" id="ARBA00004496"/>
    </source>
</evidence>
<dbReference type="GO" id="GO:0005524">
    <property type="term" value="F:ATP binding"/>
    <property type="evidence" value="ECO:0007669"/>
    <property type="project" value="UniProtKB-UniRule"/>
</dbReference>
<comment type="cofactor">
    <cofactor evidence="15">
        <name>Mg(2+)</name>
        <dbReference type="ChEBI" id="CHEBI:18420"/>
    </cofactor>
    <text evidence="15">Binds 2 magnesium ions per tetramer.</text>
</comment>
<keyword evidence="11 16" id="KW-0694">RNA-binding</keyword>
<keyword evidence="8 15" id="KW-0547">Nucleotide-binding</keyword>
<dbReference type="SUPFAM" id="SSF54991">
    <property type="entry name" value="Anticodon-binding domain of PheRS"/>
    <property type="match status" value="1"/>
</dbReference>
<evidence type="ECO:0000256" key="3">
    <source>
        <dbReference type="ARBA" id="ARBA00011209"/>
    </source>
</evidence>
<organism evidence="20 21">
    <name type="scientific">Taibaiella chishuiensis</name>
    <dbReference type="NCBI Taxonomy" id="1434707"/>
    <lineage>
        <taxon>Bacteria</taxon>
        <taxon>Pseudomonadati</taxon>
        <taxon>Bacteroidota</taxon>
        <taxon>Chitinophagia</taxon>
        <taxon>Chitinophagales</taxon>
        <taxon>Chitinophagaceae</taxon>
        <taxon>Taibaiella</taxon>
    </lineage>
</organism>
<evidence type="ECO:0000256" key="16">
    <source>
        <dbReference type="PROSITE-ProRule" id="PRU00209"/>
    </source>
</evidence>
<proteinExistence type="inferred from homology"/>
<dbReference type="GO" id="GO:0006432">
    <property type="term" value="P:phenylalanyl-tRNA aminoacylation"/>
    <property type="evidence" value="ECO:0007669"/>
    <property type="project" value="UniProtKB-UniRule"/>
</dbReference>
<keyword evidence="10 15" id="KW-0460">Magnesium</keyword>
<dbReference type="PANTHER" id="PTHR10947">
    <property type="entry name" value="PHENYLALANYL-TRNA SYNTHETASE BETA CHAIN AND LEUCINE-RICH REPEAT-CONTAINING PROTEIN 47"/>
    <property type="match status" value="1"/>
</dbReference>
<dbReference type="Gene3D" id="3.30.70.380">
    <property type="entry name" value="Ferrodoxin-fold anticodon-binding domain"/>
    <property type="match status" value="1"/>
</dbReference>
<keyword evidence="13 15" id="KW-0030">Aminoacyl-tRNA synthetase</keyword>
<keyword evidence="12 15" id="KW-0648">Protein biosynthesis</keyword>
<dbReference type="HAMAP" id="MF_00283">
    <property type="entry name" value="Phe_tRNA_synth_beta1"/>
    <property type="match status" value="1"/>
</dbReference>
<dbReference type="NCBIfam" id="NF045760">
    <property type="entry name" value="YtpR"/>
    <property type="match status" value="1"/>
</dbReference>
<dbReference type="InterPro" id="IPR005121">
    <property type="entry name" value="Fdx_antiC-bd"/>
</dbReference>
<dbReference type="InterPro" id="IPR045060">
    <property type="entry name" value="Phe-tRNA-ligase_IIc_bsu"/>
</dbReference>
<dbReference type="Pfam" id="PF17759">
    <property type="entry name" value="tRNA_synthFbeta"/>
    <property type="match status" value="1"/>
</dbReference>
<reference evidence="20 21" key="1">
    <citation type="submission" date="2018-03" db="EMBL/GenBank/DDBJ databases">
        <title>Genomic Encyclopedia of Type Strains, Phase III (KMG-III): the genomes of soil and plant-associated and newly described type strains.</title>
        <authorList>
            <person name="Whitman W."/>
        </authorList>
    </citation>
    <scope>NUCLEOTIDE SEQUENCE [LARGE SCALE GENOMIC DNA]</scope>
    <source>
        <strain evidence="20 21">CGMCC 1.12700</strain>
    </source>
</reference>
<comment type="catalytic activity">
    <reaction evidence="14 15">
        <text>tRNA(Phe) + L-phenylalanine + ATP = L-phenylalanyl-tRNA(Phe) + AMP + diphosphate + H(+)</text>
        <dbReference type="Rhea" id="RHEA:19413"/>
        <dbReference type="Rhea" id="RHEA-COMP:9668"/>
        <dbReference type="Rhea" id="RHEA-COMP:9699"/>
        <dbReference type="ChEBI" id="CHEBI:15378"/>
        <dbReference type="ChEBI" id="CHEBI:30616"/>
        <dbReference type="ChEBI" id="CHEBI:33019"/>
        <dbReference type="ChEBI" id="CHEBI:58095"/>
        <dbReference type="ChEBI" id="CHEBI:78442"/>
        <dbReference type="ChEBI" id="CHEBI:78531"/>
        <dbReference type="ChEBI" id="CHEBI:456215"/>
        <dbReference type="EC" id="6.1.1.20"/>
    </reaction>
</comment>
<feature type="domain" description="B5" evidence="19">
    <location>
        <begin position="416"/>
        <end position="492"/>
    </location>
</feature>
<dbReference type="FunFam" id="3.30.70.380:FF:000001">
    <property type="entry name" value="Phenylalanine--tRNA ligase beta subunit"/>
    <property type="match status" value="1"/>
</dbReference>
<dbReference type="Gene3D" id="3.30.56.10">
    <property type="match status" value="2"/>
</dbReference>
<dbReference type="Proteomes" id="UP000240572">
    <property type="component" value="Unassembled WGS sequence"/>
</dbReference>
<dbReference type="GO" id="GO:0009328">
    <property type="term" value="C:phenylalanine-tRNA ligase complex"/>
    <property type="evidence" value="ECO:0007669"/>
    <property type="project" value="TreeGrafter"/>
</dbReference>
<dbReference type="NCBIfam" id="TIGR00472">
    <property type="entry name" value="pheT_bact"/>
    <property type="match status" value="1"/>
</dbReference>
<dbReference type="InterPro" id="IPR012340">
    <property type="entry name" value="NA-bd_OB-fold"/>
</dbReference>
<evidence type="ECO:0000259" key="17">
    <source>
        <dbReference type="PROSITE" id="PS50886"/>
    </source>
</evidence>
<dbReference type="FunFam" id="3.50.40.10:FF:000001">
    <property type="entry name" value="Phenylalanine--tRNA ligase beta subunit"/>
    <property type="match status" value="1"/>
</dbReference>
<dbReference type="GO" id="GO:0000049">
    <property type="term" value="F:tRNA binding"/>
    <property type="evidence" value="ECO:0007669"/>
    <property type="project" value="UniProtKB-UniRule"/>
</dbReference>
<keyword evidence="7 15" id="KW-0479">Metal-binding</keyword>
<keyword evidence="9 15" id="KW-0067">ATP-binding</keyword>
<dbReference type="InterPro" id="IPR033714">
    <property type="entry name" value="tRNA_bind_bactPheRS"/>
</dbReference>
<dbReference type="PROSITE" id="PS50886">
    <property type="entry name" value="TRBD"/>
    <property type="match status" value="1"/>
</dbReference>
<evidence type="ECO:0000256" key="10">
    <source>
        <dbReference type="ARBA" id="ARBA00022842"/>
    </source>
</evidence>
<dbReference type="GO" id="GO:0004826">
    <property type="term" value="F:phenylalanine-tRNA ligase activity"/>
    <property type="evidence" value="ECO:0007669"/>
    <property type="project" value="UniProtKB-UniRule"/>
</dbReference>
<evidence type="ECO:0000256" key="2">
    <source>
        <dbReference type="ARBA" id="ARBA00008653"/>
    </source>
</evidence>
<dbReference type="OrthoDB" id="9805455at2"/>
<dbReference type="Gene3D" id="3.30.930.10">
    <property type="entry name" value="Bira Bifunctional Protein, Domain 2"/>
    <property type="match status" value="1"/>
</dbReference>
<protein>
    <recommendedName>
        <fullName evidence="15">Phenylalanine--tRNA ligase beta subunit</fullName>
        <ecNumber evidence="15">6.1.1.20</ecNumber>
    </recommendedName>
    <alternativeName>
        <fullName evidence="15">Phenylalanyl-tRNA synthetase beta subunit</fullName>
        <shortName evidence="15">PheRS</shortName>
    </alternativeName>
</protein>
<feature type="binding site" evidence="15">
    <location>
        <position position="479"/>
    </location>
    <ligand>
        <name>Mg(2+)</name>
        <dbReference type="ChEBI" id="CHEBI:18420"/>
        <note>shared with alpha subunit</note>
    </ligand>
</feature>
<dbReference type="CDD" id="cd00769">
    <property type="entry name" value="PheRS_beta_core"/>
    <property type="match status" value="1"/>
</dbReference>
<evidence type="ECO:0000256" key="5">
    <source>
        <dbReference type="ARBA" id="ARBA00022555"/>
    </source>
</evidence>
<comment type="subcellular location">
    <subcellularLocation>
        <location evidence="1 15">Cytoplasm</location>
    </subcellularLocation>
</comment>
<dbReference type="InterPro" id="IPR004532">
    <property type="entry name" value="Phe-tRNA-ligase_IIc_bsu_bact"/>
</dbReference>
<dbReference type="InterPro" id="IPR036690">
    <property type="entry name" value="Fdx_antiC-bd_sf"/>
</dbReference>
<dbReference type="SMART" id="SM00896">
    <property type="entry name" value="FDX-ACB"/>
    <property type="match status" value="1"/>
</dbReference>
<keyword evidence="6 15" id="KW-0436">Ligase</keyword>
<dbReference type="InterPro" id="IPR009061">
    <property type="entry name" value="DNA-bd_dom_put_sf"/>
</dbReference>
<dbReference type="InterPro" id="IPR002547">
    <property type="entry name" value="tRNA-bd_dom"/>
</dbReference>
<dbReference type="InterPro" id="IPR005146">
    <property type="entry name" value="B3/B4_tRNA-bd"/>
</dbReference>
<evidence type="ECO:0000256" key="15">
    <source>
        <dbReference type="HAMAP-Rule" id="MF_00283"/>
    </source>
</evidence>
<keyword evidence="5 16" id="KW-0820">tRNA-binding</keyword>
<dbReference type="EC" id="6.1.1.20" evidence="15"/>
<evidence type="ECO:0000256" key="7">
    <source>
        <dbReference type="ARBA" id="ARBA00022723"/>
    </source>
</evidence>
<dbReference type="AlphaFoldDB" id="A0A2P8CSR9"/>
<dbReference type="PROSITE" id="PS51447">
    <property type="entry name" value="FDX_ACB"/>
    <property type="match status" value="1"/>
</dbReference>
<evidence type="ECO:0000256" key="14">
    <source>
        <dbReference type="ARBA" id="ARBA00049255"/>
    </source>
</evidence>
<keyword evidence="4 15" id="KW-0963">Cytoplasm</keyword>
<dbReference type="RefSeq" id="WP_106525379.1">
    <property type="nucleotide sequence ID" value="NZ_PYGD01000016.1"/>
</dbReference>
<evidence type="ECO:0000256" key="9">
    <source>
        <dbReference type="ARBA" id="ARBA00022840"/>
    </source>
</evidence>
<dbReference type="Gene3D" id="3.50.40.10">
    <property type="entry name" value="Phenylalanyl-trna Synthetase, Chain B, domain 3"/>
    <property type="match status" value="1"/>
</dbReference>
<dbReference type="EMBL" id="PYGD01000016">
    <property type="protein sequence ID" value="PSK88008.1"/>
    <property type="molecule type" value="Genomic_DNA"/>
</dbReference>
<evidence type="ECO:0000259" key="18">
    <source>
        <dbReference type="PROSITE" id="PS51447"/>
    </source>
</evidence>
<comment type="caution">
    <text evidence="20">The sequence shown here is derived from an EMBL/GenBank/DDBJ whole genome shotgun (WGS) entry which is preliminary data.</text>
</comment>
<dbReference type="PROSITE" id="PS51483">
    <property type="entry name" value="B5"/>
    <property type="match status" value="1"/>
</dbReference>
<feature type="binding site" evidence="15">
    <location>
        <position position="480"/>
    </location>
    <ligand>
        <name>Mg(2+)</name>
        <dbReference type="ChEBI" id="CHEBI:18420"/>
        <note>shared with alpha subunit</note>
    </ligand>
</feature>
<evidence type="ECO:0000313" key="20">
    <source>
        <dbReference type="EMBL" id="PSK88008.1"/>
    </source>
</evidence>
<evidence type="ECO:0000259" key="19">
    <source>
        <dbReference type="PROSITE" id="PS51483"/>
    </source>
</evidence>
<feature type="domain" description="TRNA-binding" evidence="17">
    <location>
        <begin position="42"/>
        <end position="155"/>
    </location>
</feature>
<feature type="binding site" evidence="15">
    <location>
        <position position="470"/>
    </location>
    <ligand>
        <name>Mg(2+)</name>
        <dbReference type="ChEBI" id="CHEBI:18420"/>
        <note>shared with alpha subunit</note>
    </ligand>
</feature>
<feature type="binding site" evidence="15">
    <location>
        <position position="476"/>
    </location>
    <ligand>
        <name>Mg(2+)</name>
        <dbReference type="ChEBI" id="CHEBI:18420"/>
        <note>shared with alpha subunit</note>
    </ligand>
</feature>
<dbReference type="SUPFAM" id="SSF55681">
    <property type="entry name" value="Class II aaRS and biotin synthetases"/>
    <property type="match status" value="1"/>
</dbReference>
<dbReference type="InterPro" id="IPR045864">
    <property type="entry name" value="aa-tRNA-synth_II/BPL/LPL"/>
</dbReference>
<dbReference type="InterPro" id="IPR020825">
    <property type="entry name" value="Phe-tRNA_synthase-like_B3/B4"/>
</dbReference>
<name>A0A2P8CSR9_9BACT</name>
<dbReference type="Pfam" id="PF03147">
    <property type="entry name" value="FDX-ACB"/>
    <property type="match status" value="1"/>
</dbReference>
<evidence type="ECO:0000313" key="21">
    <source>
        <dbReference type="Proteomes" id="UP000240572"/>
    </source>
</evidence>
<dbReference type="Pfam" id="PF01588">
    <property type="entry name" value="tRNA_bind"/>
    <property type="match status" value="1"/>
</dbReference>
<dbReference type="SUPFAM" id="SSF46955">
    <property type="entry name" value="Putative DNA-binding domain"/>
    <property type="match status" value="1"/>
</dbReference>
<comment type="subunit">
    <text evidence="3 15">Tetramer of two alpha and two beta subunits.</text>
</comment>
<dbReference type="InterPro" id="IPR041616">
    <property type="entry name" value="PheRS_beta_core"/>
</dbReference>
<evidence type="ECO:0000256" key="4">
    <source>
        <dbReference type="ARBA" id="ARBA00022490"/>
    </source>
</evidence>
<dbReference type="CDD" id="cd02796">
    <property type="entry name" value="tRNA_bind_bactPheRS"/>
    <property type="match status" value="1"/>
</dbReference>
<comment type="similarity">
    <text evidence="2 15">Belongs to the phenylalanyl-tRNA synthetase beta subunit family. Type 1 subfamily.</text>
</comment>
<evidence type="ECO:0000256" key="6">
    <source>
        <dbReference type="ARBA" id="ARBA00022598"/>
    </source>
</evidence>
<keyword evidence="21" id="KW-1185">Reference proteome</keyword>
<dbReference type="Gene3D" id="2.40.50.140">
    <property type="entry name" value="Nucleic acid-binding proteins"/>
    <property type="match status" value="1"/>
</dbReference>
<dbReference type="SUPFAM" id="SSF56037">
    <property type="entry name" value="PheT/TilS domain"/>
    <property type="match status" value="1"/>
</dbReference>
<dbReference type="PANTHER" id="PTHR10947:SF0">
    <property type="entry name" value="PHENYLALANINE--TRNA LIGASE BETA SUBUNIT"/>
    <property type="match status" value="1"/>
</dbReference>
<dbReference type="InterPro" id="IPR005147">
    <property type="entry name" value="tRNA_synthase_B5-dom"/>
</dbReference>
<dbReference type="GO" id="GO:0000287">
    <property type="term" value="F:magnesium ion binding"/>
    <property type="evidence" value="ECO:0007669"/>
    <property type="project" value="UniProtKB-UniRule"/>
</dbReference>
<evidence type="ECO:0000256" key="13">
    <source>
        <dbReference type="ARBA" id="ARBA00023146"/>
    </source>
</evidence>
<dbReference type="SMART" id="SM00873">
    <property type="entry name" value="B3_4"/>
    <property type="match status" value="1"/>
</dbReference>
<dbReference type="SUPFAM" id="SSF50249">
    <property type="entry name" value="Nucleic acid-binding proteins"/>
    <property type="match status" value="1"/>
</dbReference>
<dbReference type="SMART" id="SM00874">
    <property type="entry name" value="B5"/>
    <property type="match status" value="1"/>
</dbReference>
<sequence length="802" mass="87576">MQIAYSWLMDYLPQPVSIEELSKILTSIGLEVEGYEKAEAIPGSLAGLVIGQVMTCVPHPNADKLKITTVDIGGAAVVPVVCGAANVAAGQKVVLAPVGATVHPTSGEPFPIKKAKIRGEASEGMICAEDEIGLGTSHEGIMVLPEDAVVGTLAKDYFNIPESDYTIHIGLTPNRSDGNSHIGTARDVCAYLRHHTGTTGEVRYPEAGITTPGTDSLPMTIVIDQPEACPRYAGVSISGVTVGASPEWLSERLKTIGIRSINNVVDITNYVLHEYGQPLHAFDYDKISGHHISVGFEPEGAKFTTLDDKERTLRGEDLMIRDAAQGIAMAGVFGGAGTGVSDATTNIFLESAYFNPRTIRRTSMHHGLRTDAATHFEKGVDMAQVIPALKRAAALIAEHAGGTIASAVYDVYPQKLEAKTVAVKYDYINNICGKAYGQEAVDTILTALGFRILEQNSGTLVLEVPSNKPDVKQPADIAEEVLRIDGLDNVAIPSRLNISLQRRPAPVARKWKERMASYLSSAGLQEIVTNSITNSRYYPEDMPVVRMINSLSSELDIMRPALLESGLEVVGYNVNRKAQDLKLYEFGNIYRQDSVGKYAQTAKLAIWVSGNTNGQHWQHAARPSDIYYIKGIVDNLFSLCGISKVQQTAEDGLLSWKRGKNLIARALPVAADKLKAFDIKQDVFYAEIDIEAFVEAAEAVKVKYSELPKFPSMRRDLALVLDKNVPYSKVAAIADARKWEALKTYELFDVFESEKIGHDKKSLALSFTFQLKERTLTDEEVDTMMQELIALYQKDLQATIRA</sequence>
<feature type="domain" description="FDX-ACB" evidence="18">
    <location>
        <begin position="708"/>
        <end position="801"/>
    </location>
</feature>